<name>A0AAD6YR65_9AGAR</name>
<feature type="compositionally biased region" description="Basic and acidic residues" evidence="1">
    <location>
        <begin position="33"/>
        <end position="66"/>
    </location>
</feature>
<evidence type="ECO:0000256" key="1">
    <source>
        <dbReference type="SAM" id="MobiDB-lite"/>
    </source>
</evidence>
<accession>A0AAD6YR65</accession>
<sequence>MTRPTGSAQQQEANKEADKQQRITKAVQMVQDGRAELHGRGTRKTAHEEPSAKRRADEDLGRDLGRPRRRINAPARLDL</sequence>
<organism evidence="2 3">
    <name type="scientific">Mycena pura</name>
    <dbReference type="NCBI Taxonomy" id="153505"/>
    <lineage>
        <taxon>Eukaryota</taxon>
        <taxon>Fungi</taxon>
        <taxon>Dikarya</taxon>
        <taxon>Basidiomycota</taxon>
        <taxon>Agaricomycotina</taxon>
        <taxon>Agaricomycetes</taxon>
        <taxon>Agaricomycetidae</taxon>
        <taxon>Agaricales</taxon>
        <taxon>Marasmiineae</taxon>
        <taxon>Mycenaceae</taxon>
        <taxon>Mycena</taxon>
    </lineage>
</organism>
<keyword evidence="3" id="KW-1185">Reference proteome</keyword>
<evidence type="ECO:0000313" key="2">
    <source>
        <dbReference type="EMBL" id="KAJ7226971.1"/>
    </source>
</evidence>
<feature type="compositionally biased region" description="Polar residues" evidence="1">
    <location>
        <begin position="1"/>
        <end position="12"/>
    </location>
</feature>
<gene>
    <name evidence="2" type="ORF">GGX14DRAFT_555554</name>
</gene>
<dbReference type="Proteomes" id="UP001219525">
    <property type="component" value="Unassembled WGS sequence"/>
</dbReference>
<proteinExistence type="predicted"/>
<protein>
    <submittedName>
        <fullName evidence="2">Uncharacterized protein</fullName>
    </submittedName>
</protein>
<comment type="caution">
    <text evidence="2">The sequence shown here is derived from an EMBL/GenBank/DDBJ whole genome shotgun (WGS) entry which is preliminary data.</text>
</comment>
<evidence type="ECO:0000313" key="3">
    <source>
        <dbReference type="Proteomes" id="UP001219525"/>
    </source>
</evidence>
<reference evidence="2" key="1">
    <citation type="submission" date="2023-03" db="EMBL/GenBank/DDBJ databases">
        <title>Massive genome expansion in bonnet fungi (Mycena s.s.) driven by repeated elements and novel gene families across ecological guilds.</title>
        <authorList>
            <consortium name="Lawrence Berkeley National Laboratory"/>
            <person name="Harder C.B."/>
            <person name="Miyauchi S."/>
            <person name="Viragh M."/>
            <person name="Kuo A."/>
            <person name="Thoen E."/>
            <person name="Andreopoulos B."/>
            <person name="Lu D."/>
            <person name="Skrede I."/>
            <person name="Drula E."/>
            <person name="Henrissat B."/>
            <person name="Morin E."/>
            <person name="Kohler A."/>
            <person name="Barry K."/>
            <person name="LaButti K."/>
            <person name="Morin E."/>
            <person name="Salamov A."/>
            <person name="Lipzen A."/>
            <person name="Mereny Z."/>
            <person name="Hegedus B."/>
            <person name="Baldrian P."/>
            <person name="Stursova M."/>
            <person name="Weitz H."/>
            <person name="Taylor A."/>
            <person name="Grigoriev I.V."/>
            <person name="Nagy L.G."/>
            <person name="Martin F."/>
            <person name="Kauserud H."/>
        </authorList>
    </citation>
    <scope>NUCLEOTIDE SEQUENCE</scope>
    <source>
        <strain evidence="2">9144</strain>
    </source>
</reference>
<dbReference type="EMBL" id="JARJCW010000003">
    <property type="protein sequence ID" value="KAJ7226971.1"/>
    <property type="molecule type" value="Genomic_DNA"/>
</dbReference>
<dbReference type="AlphaFoldDB" id="A0AAD6YR65"/>
<feature type="region of interest" description="Disordered" evidence="1">
    <location>
        <begin position="1"/>
        <end position="79"/>
    </location>
</feature>